<protein>
    <submittedName>
        <fullName evidence="2">Cytochrome c</fullName>
    </submittedName>
</protein>
<dbReference type="InterPro" id="IPR036909">
    <property type="entry name" value="Cyt_c-like_dom_sf"/>
</dbReference>
<feature type="region of interest" description="Disordered" evidence="1">
    <location>
        <begin position="124"/>
        <end position="143"/>
    </location>
</feature>
<dbReference type="Gene3D" id="1.10.760.10">
    <property type="entry name" value="Cytochrome c-like domain"/>
    <property type="match status" value="1"/>
</dbReference>
<evidence type="ECO:0000256" key="1">
    <source>
        <dbReference type="SAM" id="MobiDB-lite"/>
    </source>
</evidence>
<dbReference type="RefSeq" id="WP_341371681.1">
    <property type="nucleotide sequence ID" value="NZ_JBBPCO010000013.1"/>
</dbReference>
<gene>
    <name evidence="2" type="ORF">WOB96_12775</name>
</gene>
<organism evidence="2 3">
    <name type="scientific">Thermithiobacillus plumbiphilus</name>
    <dbReference type="NCBI Taxonomy" id="1729899"/>
    <lineage>
        <taxon>Bacteria</taxon>
        <taxon>Pseudomonadati</taxon>
        <taxon>Pseudomonadota</taxon>
        <taxon>Acidithiobacillia</taxon>
        <taxon>Acidithiobacillales</taxon>
        <taxon>Thermithiobacillaceae</taxon>
        <taxon>Thermithiobacillus</taxon>
    </lineage>
</organism>
<keyword evidence="3" id="KW-1185">Reference proteome</keyword>
<dbReference type="EMBL" id="JBBPCO010000013">
    <property type="protein sequence ID" value="MEK8090628.1"/>
    <property type="molecule type" value="Genomic_DNA"/>
</dbReference>
<evidence type="ECO:0000313" key="3">
    <source>
        <dbReference type="Proteomes" id="UP001446205"/>
    </source>
</evidence>
<name>A0ABU9DDU1_9PROT</name>
<evidence type="ECO:0000313" key="2">
    <source>
        <dbReference type="EMBL" id="MEK8090628.1"/>
    </source>
</evidence>
<dbReference type="SUPFAM" id="SSF46626">
    <property type="entry name" value="Cytochrome c"/>
    <property type="match status" value="1"/>
</dbReference>
<proteinExistence type="predicted"/>
<dbReference type="Proteomes" id="UP001446205">
    <property type="component" value="Unassembled WGS sequence"/>
</dbReference>
<accession>A0ABU9DDU1</accession>
<sequence length="143" mass="15557">MSSILNISGCILIFSTVLGCSVEDGAEKTSARDKNIQFESIEVALPTSKEVFKPGPGSDLANAYCLMCHSAGMVYQQPSLTLKEWETIVEKMRKSYGGPIPENKVKEIAAYMYQQNKVQNGVKASTSKASAAKLPPQNVTQKH</sequence>
<feature type="compositionally biased region" description="Low complexity" evidence="1">
    <location>
        <begin position="124"/>
        <end position="133"/>
    </location>
</feature>
<reference evidence="2 3" key="1">
    <citation type="submission" date="2024-04" db="EMBL/GenBank/DDBJ databases">
        <authorList>
            <person name="Abashina T."/>
            <person name="Shaikin A."/>
        </authorList>
    </citation>
    <scope>NUCLEOTIDE SEQUENCE [LARGE SCALE GENOMIC DNA]</scope>
    <source>
        <strain evidence="2 3">AAFK</strain>
    </source>
</reference>
<comment type="caution">
    <text evidence="2">The sequence shown here is derived from an EMBL/GenBank/DDBJ whole genome shotgun (WGS) entry which is preliminary data.</text>
</comment>